<keyword evidence="1" id="KW-0472">Membrane</keyword>
<protein>
    <submittedName>
        <fullName evidence="2">DUF4260 family protein</fullName>
    </submittedName>
</protein>
<evidence type="ECO:0000313" key="2">
    <source>
        <dbReference type="EMBL" id="QCX40391.1"/>
    </source>
</evidence>
<keyword evidence="3" id="KW-1185">Reference proteome</keyword>
<dbReference type="KEGG" id="fbe:FF125_18790"/>
<organism evidence="2 3">
    <name type="scientific">Aureibaculum algae</name>
    <dbReference type="NCBI Taxonomy" id="2584122"/>
    <lineage>
        <taxon>Bacteria</taxon>
        <taxon>Pseudomonadati</taxon>
        <taxon>Bacteroidota</taxon>
        <taxon>Flavobacteriia</taxon>
        <taxon>Flavobacteriales</taxon>
        <taxon>Flavobacteriaceae</taxon>
        <taxon>Aureibaculum</taxon>
    </lineage>
</organism>
<evidence type="ECO:0000313" key="3">
    <source>
        <dbReference type="Proteomes" id="UP000306229"/>
    </source>
</evidence>
<keyword evidence="1" id="KW-1133">Transmembrane helix</keyword>
<dbReference type="OrthoDB" id="9813911at2"/>
<proteinExistence type="predicted"/>
<accession>A0A5B7TYK5</accession>
<dbReference type="Proteomes" id="UP000306229">
    <property type="component" value="Chromosome"/>
</dbReference>
<dbReference type="Pfam" id="PF14079">
    <property type="entry name" value="DUF4260"/>
    <property type="match status" value="1"/>
</dbReference>
<dbReference type="RefSeq" id="WP_138951369.1">
    <property type="nucleotide sequence ID" value="NZ_CP040749.1"/>
</dbReference>
<sequence>MKNVLKLEEIAMFALSIYLFSFLDFDWWWYLVLFFLPDVSFVAYAVNSKIGAYAYNILHHKGIMILSYFLGIYFQNETLQMVGLVFFGHSSFDRILGYGLKYEDSFNNTHLGKIGKKND</sequence>
<gene>
    <name evidence="2" type="ORF">FF125_18790</name>
</gene>
<evidence type="ECO:0000256" key="1">
    <source>
        <dbReference type="SAM" id="Phobius"/>
    </source>
</evidence>
<keyword evidence="1" id="KW-0812">Transmembrane</keyword>
<reference evidence="2 3" key="1">
    <citation type="submission" date="2019-05" db="EMBL/GenBank/DDBJ databases">
        <title>Algicella ahnfeltiae gen. nov., sp. nov., a novel marine bacterium of the family Flavobacteriaceae isolated from a red alga.</title>
        <authorList>
            <person name="Nedashkovskaya O.I."/>
            <person name="Kukhlevskiy A.D."/>
            <person name="Kim S.-G."/>
            <person name="Zhukova N.V."/>
            <person name="Mikhailov V.V."/>
        </authorList>
    </citation>
    <scope>NUCLEOTIDE SEQUENCE [LARGE SCALE GENOMIC DNA]</scope>
    <source>
        <strain evidence="2 3">10Alg115</strain>
    </source>
</reference>
<dbReference type="InterPro" id="IPR025356">
    <property type="entry name" value="DUF4260"/>
</dbReference>
<name>A0A5B7TYK5_9FLAO</name>
<feature type="transmembrane region" description="Helical" evidence="1">
    <location>
        <begin position="53"/>
        <end position="74"/>
    </location>
</feature>
<dbReference type="AlphaFoldDB" id="A0A5B7TYK5"/>
<dbReference type="EMBL" id="CP040749">
    <property type="protein sequence ID" value="QCX40391.1"/>
    <property type="molecule type" value="Genomic_DNA"/>
</dbReference>